<keyword evidence="2" id="KW-0378">Hydrolase</keyword>
<keyword evidence="4" id="KW-1185">Reference proteome</keyword>
<gene>
    <name evidence="3" type="ORF">DSAG12_00966</name>
</gene>
<keyword evidence="1" id="KW-0547">Nucleotide-binding</keyword>
<evidence type="ECO:0000313" key="3">
    <source>
        <dbReference type="EMBL" id="QEE15143.2"/>
    </source>
</evidence>
<organism evidence="3 4">
    <name type="scientific">Promethearchaeum syntrophicum</name>
    <dbReference type="NCBI Taxonomy" id="2594042"/>
    <lineage>
        <taxon>Archaea</taxon>
        <taxon>Promethearchaeati</taxon>
        <taxon>Promethearchaeota</taxon>
        <taxon>Promethearchaeia</taxon>
        <taxon>Promethearchaeales</taxon>
        <taxon>Promethearchaeaceae</taxon>
        <taxon>Promethearchaeum</taxon>
    </lineage>
</organism>
<dbReference type="Pfam" id="PF01230">
    <property type="entry name" value="HIT"/>
    <property type="match status" value="1"/>
</dbReference>
<dbReference type="AlphaFoldDB" id="A0A5B9D7X0"/>
<dbReference type="InterPro" id="IPR036265">
    <property type="entry name" value="HIT-like_sf"/>
</dbReference>
<evidence type="ECO:0000256" key="2">
    <source>
        <dbReference type="ARBA" id="ARBA00022801"/>
    </source>
</evidence>
<dbReference type="GO" id="GO:0016787">
    <property type="term" value="F:hydrolase activity"/>
    <property type="evidence" value="ECO:0007669"/>
    <property type="project" value="UniProtKB-KW"/>
</dbReference>
<dbReference type="InterPro" id="IPR011146">
    <property type="entry name" value="HIT-like"/>
</dbReference>
<dbReference type="PROSITE" id="PS00892">
    <property type="entry name" value="HIT_1"/>
    <property type="match status" value="1"/>
</dbReference>
<reference evidence="3 4" key="1">
    <citation type="journal article" date="2020" name="Nature">
        <title>Isolation of an archaeon at the prokaryote-eukaryote interface.</title>
        <authorList>
            <person name="Imachi H."/>
            <person name="Nobu M.K."/>
            <person name="Nakahara N."/>
            <person name="Morono Y."/>
            <person name="Ogawara M."/>
            <person name="Takaki Y."/>
            <person name="Takano Y."/>
            <person name="Uematsu K."/>
            <person name="Ikuta T."/>
            <person name="Ito M."/>
            <person name="Matsui Y."/>
            <person name="Miyazaki M."/>
            <person name="Murata K."/>
            <person name="Saito Y."/>
            <person name="Sakai S."/>
            <person name="Song C."/>
            <person name="Tasumi E."/>
            <person name="Yamanaka Y."/>
            <person name="Yamaguchi T."/>
            <person name="Kamagata Y."/>
            <person name="Tamaki H."/>
            <person name="Takai K."/>
        </authorList>
    </citation>
    <scope>NUCLEOTIDE SEQUENCE [LARGE SCALE GENOMIC DNA]</scope>
    <source>
        <strain evidence="3 4">MK-D1</strain>
    </source>
</reference>
<name>A0A5B9D7X0_9ARCH</name>
<dbReference type="InterPro" id="IPR052908">
    <property type="entry name" value="AP-4-A_phosphorylase"/>
</dbReference>
<reference evidence="3 4" key="2">
    <citation type="journal article" date="2024" name="Int. J. Syst. Evol. Microbiol.">
        <title>Promethearchaeum syntrophicum gen. nov., sp. nov., an anaerobic, obligately syntrophic archaeon, the first isolate of the lineage 'Asgard' archaea, and proposal of the new archaeal phylum Promethearchaeota phyl. nov. and kingdom Promethearchaeati regn. nov.</title>
        <authorList>
            <person name="Imachi H."/>
            <person name="Nobu M.K."/>
            <person name="Kato S."/>
            <person name="Takaki Y."/>
            <person name="Miyazaki M."/>
            <person name="Miyata M."/>
            <person name="Ogawara M."/>
            <person name="Saito Y."/>
            <person name="Sakai S."/>
            <person name="Tahara Y.O."/>
            <person name="Takano Y."/>
            <person name="Tasumi E."/>
            <person name="Uematsu K."/>
            <person name="Yoshimura T."/>
            <person name="Itoh T."/>
            <person name="Ohkuma M."/>
            <person name="Takai K."/>
        </authorList>
    </citation>
    <scope>NUCLEOTIDE SEQUENCE [LARGE SCALE GENOMIC DNA]</scope>
    <source>
        <strain evidence="3 4">MK-D1</strain>
    </source>
</reference>
<dbReference type="InterPro" id="IPR039383">
    <property type="entry name" value="FHIT"/>
</dbReference>
<evidence type="ECO:0000313" key="4">
    <source>
        <dbReference type="Proteomes" id="UP000321408"/>
    </source>
</evidence>
<evidence type="ECO:0000256" key="1">
    <source>
        <dbReference type="ARBA" id="ARBA00022741"/>
    </source>
</evidence>
<dbReference type="GO" id="GO:0000166">
    <property type="term" value="F:nucleotide binding"/>
    <property type="evidence" value="ECO:0007669"/>
    <property type="project" value="UniProtKB-KW"/>
</dbReference>
<dbReference type="Gene3D" id="3.30.428.10">
    <property type="entry name" value="HIT-like"/>
    <property type="match status" value="1"/>
</dbReference>
<dbReference type="KEGG" id="psyt:DSAG12_00966"/>
<dbReference type="CDD" id="cd01275">
    <property type="entry name" value="FHIT"/>
    <property type="match status" value="1"/>
</dbReference>
<dbReference type="Proteomes" id="UP000321408">
    <property type="component" value="Chromosome"/>
</dbReference>
<sequence>MAEDENIFKDHLIAIGKLNYARGKRPDVDCIMCAVRDDNPTVTSLKIYTEDLLFICLNLYPYNPGHLMVIPMRHVEDFQDLTDDERNRLFEVVIMCQNMLQELFHPTGFNVGYNQGKYSGASIKHIHVHVVPRYNSELGFIDIVGKTKIILESIDDVKNKILPKISQFIKHEKTKS</sequence>
<dbReference type="EMBL" id="CP042905">
    <property type="protein sequence ID" value="QEE15143.2"/>
    <property type="molecule type" value="Genomic_DNA"/>
</dbReference>
<dbReference type="PANTHER" id="PTHR42997:SF1">
    <property type="entry name" value="AP-4-A PHOSPHORYLASE"/>
    <property type="match status" value="1"/>
</dbReference>
<dbReference type="PROSITE" id="PS51084">
    <property type="entry name" value="HIT_2"/>
    <property type="match status" value="1"/>
</dbReference>
<dbReference type="SUPFAM" id="SSF54197">
    <property type="entry name" value="HIT-like"/>
    <property type="match status" value="1"/>
</dbReference>
<accession>A0A5B9D7X0</accession>
<proteinExistence type="predicted"/>
<dbReference type="InterPro" id="IPR019808">
    <property type="entry name" value="Histidine_triad_CS"/>
</dbReference>
<dbReference type="PANTHER" id="PTHR42997">
    <property type="entry name" value="HIT FAMILY HYDROLASE"/>
    <property type="match status" value="1"/>
</dbReference>
<protein>
    <submittedName>
        <fullName evidence="3">HIT domain-containing protein</fullName>
    </submittedName>
</protein>